<evidence type="ECO:0000259" key="1">
    <source>
        <dbReference type="Pfam" id="PF01266"/>
    </source>
</evidence>
<reference evidence="3" key="2">
    <citation type="journal article" date="2021" name="PeerJ">
        <title>Extensive microbial diversity within the chicken gut microbiome revealed by metagenomics and culture.</title>
        <authorList>
            <person name="Gilroy R."/>
            <person name="Ravi A."/>
            <person name="Getino M."/>
            <person name="Pursley I."/>
            <person name="Horton D.L."/>
            <person name="Alikhan N.F."/>
            <person name="Baker D."/>
            <person name="Gharbi K."/>
            <person name="Hall N."/>
            <person name="Watson M."/>
            <person name="Adriaenssens E.M."/>
            <person name="Foster-Nyarko E."/>
            <person name="Jarju S."/>
            <person name="Secka A."/>
            <person name="Antonio M."/>
            <person name="Oren A."/>
            <person name="Chaudhuri R.R."/>
            <person name="La Ragione R."/>
            <person name="Hildebrand F."/>
            <person name="Pallen M.J."/>
        </authorList>
    </citation>
    <scope>NUCLEOTIDE SEQUENCE</scope>
    <source>
        <strain evidence="3">CHK188-20938</strain>
    </source>
</reference>
<dbReference type="EMBL" id="DVOO01000013">
    <property type="protein sequence ID" value="HIV25101.1"/>
    <property type="molecule type" value="Genomic_DNA"/>
</dbReference>
<dbReference type="AlphaFoldDB" id="A0A9D1P355"/>
<feature type="domain" description="FAD dependent oxidoreductase" evidence="1">
    <location>
        <begin position="6"/>
        <end position="363"/>
    </location>
</feature>
<dbReference type="Gene3D" id="3.50.50.60">
    <property type="entry name" value="FAD/NAD(P)-binding domain"/>
    <property type="match status" value="1"/>
</dbReference>
<dbReference type="Proteomes" id="UP000824169">
    <property type="component" value="Unassembled WGS sequence"/>
</dbReference>
<accession>A0A9D1P355</accession>
<name>A0A9D1P355_9FIRM</name>
<organism evidence="3 4">
    <name type="scientific">Candidatus Scatomonas pullistercoris</name>
    <dbReference type="NCBI Taxonomy" id="2840920"/>
    <lineage>
        <taxon>Bacteria</taxon>
        <taxon>Bacillati</taxon>
        <taxon>Bacillota</taxon>
        <taxon>Clostridia</taxon>
        <taxon>Lachnospirales</taxon>
        <taxon>Lachnospiraceae</taxon>
        <taxon>Lachnospiraceae incertae sedis</taxon>
        <taxon>Candidatus Scatomonas</taxon>
    </lineage>
</organism>
<reference evidence="3" key="1">
    <citation type="submission" date="2020-10" db="EMBL/GenBank/DDBJ databases">
        <authorList>
            <person name="Gilroy R."/>
        </authorList>
    </citation>
    <scope>NUCLEOTIDE SEQUENCE</scope>
    <source>
        <strain evidence="3">CHK188-20938</strain>
    </source>
</reference>
<dbReference type="SUPFAM" id="SSF51905">
    <property type="entry name" value="FAD/NAD(P)-binding domain"/>
    <property type="match status" value="1"/>
</dbReference>
<dbReference type="SUPFAM" id="SSF54373">
    <property type="entry name" value="FAD-linked reductases, C-terminal domain"/>
    <property type="match status" value="1"/>
</dbReference>
<dbReference type="PANTHER" id="PTHR42720">
    <property type="entry name" value="GLYCEROL-3-PHOSPHATE DEHYDROGENASE"/>
    <property type="match status" value="1"/>
</dbReference>
<dbReference type="CDD" id="cd19946">
    <property type="entry name" value="GlpA-like_Fer2_BFD-like"/>
    <property type="match status" value="1"/>
</dbReference>
<evidence type="ECO:0000313" key="4">
    <source>
        <dbReference type="Proteomes" id="UP000824169"/>
    </source>
</evidence>
<dbReference type="InterPro" id="IPR006076">
    <property type="entry name" value="FAD-dep_OxRdtase"/>
</dbReference>
<proteinExistence type="predicted"/>
<dbReference type="Pfam" id="PF04324">
    <property type="entry name" value="Fer2_BFD"/>
    <property type="match status" value="1"/>
</dbReference>
<dbReference type="InterPro" id="IPR007419">
    <property type="entry name" value="BFD-like_2Fe2S-bd_dom"/>
</dbReference>
<dbReference type="Gene3D" id="3.30.9.10">
    <property type="entry name" value="D-Amino Acid Oxidase, subunit A, domain 2"/>
    <property type="match status" value="1"/>
</dbReference>
<dbReference type="Gene3D" id="1.10.10.1100">
    <property type="entry name" value="BFD-like [2Fe-2S]-binding domain"/>
    <property type="match status" value="1"/>
</dbReference>
<dbReference type="Pfam" id="PF01266">
    <property type="entry name" value="DAO"/>
    <property type="match status" value="1"/>
</dbReference>
<sequence>MIQTYDVLIVGAGVIGCSVARELSRYRLSVCVAEKGPDICMETSSRNSAVLHAGYNNRPGSKMARFCVEGNRSFDEIAAELDIPYKRTGKFVVGFTGEDMEALRKLKEQGEKNGIRGMEIVGRDFMDKKAPLIKGNFAMWSPTTAILSPFQFTFGMAENAAENGVRFFCDSEVTAISLEEDGLYTVSTKGGQCRARWIINCAGLWADRIASMLGMDDYTIYPCRGEYYLLDKKLKDTLPLPAYPVPNYKTGGLGIHLTPTLDGNIMVGPSTEYIEKRGNYATTREIMDLLIRDGSRIYPYLKQEYFIRNFAGIRPKLVPKEKGGYHDFVIERRKDTAPHAINLVGIESPGLTSAVPIAKEVVRLMREAEDLRENPGFRPVRRRFPTFRDKSPEEQAELIRQNPDYGEVVCRCETITKAEVLHAIGGPLGARTVTGVKYRCRAMMGRCQGGYCQTRITELLMREKGIPPEKLIYGRRGSYIFTGEVRG</sequence>
<dbReference type="PANTHER" id="PTHR42720:SF1">
    <property type="entry name" value="GLYCEROL 3-PHOSPHATE OXIDASE"/>
    <property type="match status" value="1"/>
</dbReference>
<evidence type="ECO:0000259" key="2">
    <source>
        <dbReference type="Pfam" id="PF04324"/>
    </source>
</evidence>
<protein>
    <submittedName>
        <fullName evidence="3">NAD(P)/FAD-dependent oxidoreductase</fullName>
    </submittedName>
</protein>
<dbReference type="InterPro" id="IPR052745">
    <property type="entry name" value="G3P_Oxidase/Oxidoreductase"/>
</dbReference>
<dbReference type="InterPro" id="IPR036188">
    <property type="entry name" value="FAD/NAD-bd_sf"/>
</dbReference>
<evidence type="ECO:0000313" key="3">
    <source>
        <dbReference type="EMBL" id="HIV25101.1"/>
    </source>
</evidence>
<feature type="domain" description="BFD-like [2Fe-2S]-binding" evidence="2">
    <location>
        <begin position="408"/>
        <end position="460"/>
    </location>
</feature>
<dbReference type="InterPro" id="IPR041854">
    <property type="entry name" value="BFD-like_2Fe2S-bd_dom_sf"/>
</dbReference>
<comment type="caution">
    <text evidence="3">The sequence shown here is derived from an EMBL/GenBank/DDBJ whole genome shotgun (WGS) entry which is preliminary data.</text>
</comment>
<gene>
    <name evidence="3" type="ORF">IAB71_04835</name>
</gene>